<dbReference type="OrthoDB" id="9762792at2"/>
<accession>A0A1H5TIM3</accession>
<dbReference type="Proteomes" id="UP000236738">
    <property type="component" value="Unassembled WGS sequence"/>
</dbReference>
<gene>
    <name evidence="2" type="ORF">SAMN05421847_0486</name>
</gene>
<reference evidence="3" key="1">
    <citation type="submission" date="2016-10" db="EMBL/GenBank/DDBJ databases">
        <authorList>
            <person name="Varghese N."/>
            <person name="Submissions S."/>
        </authorList>
    </citation>
    <scope>NUCLEOTIDE SEQUENCE [LARGE SCALE GENOMIC DNA]</scope>
    <source>
        <strain evidence="3">DSM 21580</strain>
    </source>
</reference>
<dbReference type="AlphaFoldDB" id="A0A1H5TIM3"/>
<sequence length="905" mass="106109">MKFLNKIIDDLLQKNVDLSKFTLVLPGKRPVVFIKKILQEKAYSGFLPEFYTIEELLKNISGKQQINGIAMWLFAYEIYKTQYDEDFGNFLKWFPTVLKDWDDILKFSESDLAVLDFMFDEERIKNWAENLNAEEENPRNKFLNFWRKQRNFLPLLKLKLQEKNYATAGMLHEIVKNKVQDFAQNTNENFVFCGFNAFTPVEQKLVKELLKWDKAICYFQADNYYMNDARQESGKFLREHKKWPEFNDSREFTWIENDFKSEKNIKIFEVSGNVSQTKLLPEIFSELSNNNSSNFDFTKTAVVLLDENLLPPTLDALSSIERINITMGFPLKNLGFSNAMKKIFHLQKQLQKNQNSYYYKDVLPILEELPKSPEDEILIQNFKKLLLERNIIYIAKNRLESELSGLSYFNLFQKKSAKELLLNLINYCFQLKFQPLDDIVYENISHFEKVFKTLQNQLNDYHFEMDVESLEVLINQLVNSESIDFQGEPLQGLQVMGLLETRLLNFENIILVSVNEGKLPLGNSQNTYLPFDVRREFNLHTFLENDSIYAYHFYRLLQDSKNVYLLYNALSSGLNTGEKSRFITQLEIESGLNIEHLVVENSIEPVNQDGIILEKTDEVLDKLEVWKTRVSASHLVNYLWNPVDFYLSQILKTRSEDSVEEELSQRNYGNLVHFALHFLYKNVIGKTLKESNLEDLLKQVDASLDDAIKTLNHEKEFYNSGMNYIHKSIAKRVVTDILNYDLNLIKKGNQLEIIDLEMRVENVEFPISESENIYFYGFIDRVDRLNGELRIIDYKTKKATNLFLKPKEDKIESLLMNKKMAQALQLSIYAYAILKSKKFPENHLQCGIWSFAETGKGVQNLQLFEETILDLNILEMPLESIRNLILEILNPEIPFAENTTQNYSN</sequence>
<feature type="domain" description="PD-(D/E)XK endonuclease-like" evidence="1">
    <location>
        <begin position="629"/>
        <end position="898"/>
    </location>
</feature>
<protein>
    <submittedName>
        <fullName evidence="2">PD-(D/E)XK nuclease superfamily protein</fullName>
    </submittedName>
</protein>
<evidence type="ECO:0000313" key="2">
    <source>
        <dbReference type="EMBL" id="SEF62616.1"/>
    </source>
</evidence>
<dbReference type="SUPFAM" id="SSF52540">
    <property type="entry name" value="P-loop containing nucleoside triphosphate hydrolases"/>
    <property type="match status" value="1"/>
</dbReference>
<evidence type="ECO:0000313" key="3">
    <source>
        <dbReference type="Proteomes" id="UP000236738"/>
    </source>
</evidence>
<dbReference type="InterPro" id="IPR027417">
    <property type="entry name" value="P-loop_NTPase"/>
</dbReference>
<keyword evidence="3" id="KW-1185">Reference proteome</keyword>
<organism evidence="2 3">
    <name type="scientific">Halpernia humi</name>
    <dbReference type="NCBI Taxonomy" id="493375"/>
    <lineage>
        <taxon>Bacteria</taxon>
        <taxon>Pseudomonadati</taxon>
        <taxon>Bacteroidota</taxon>
        <taxon>Flavobacteriia</taxon>
        <taxon>Flavobacteriales</taxon>
        <taxon>Weeksellaceae</taxon>
        <taxon>Chryseobacterium group</taxon>
        <taxon>Halpernia</taxon>
    </lineage>
</organism>
<evidence type="ECO:0000259" key="1">
    <source>
        <dbReference type="Pfam" id="PF12705"/>
    </source>
</evidence>
<dbReference type="Gene3D" id="3.90.320.10">
    <property type="match status" value="1"/>
</dbReference>
<dbReference type="Pfam" id="PF12705">
    <property type="entry name" value="PDDEXK_1"/>
    <property type="match status" value="1"/>
</dbReference>
<dbReference type="InterPro" id="IPR011335">
    <property type="entry name" value="Restrct_endonuc-II-like"/>
</dbReference>
<dbReference type="EMBL" id="FNUS01000001">
    <property type="protein sequence ID" value="SEF62616.1"/>
    <property type="molecule type" value="Genomic_DNA"/>
</dbReference>
<name>A0A1H5TIM3_9FLAO</name>
<dbReference type="RefSeq" id="WP_103912510.1">
    <property type="nucleotide sequence ID" value="NZ_FNUS01000001.1"/>
</dbReference>
<proteinExistence type="predicted"/>
<dbReference type="InterPro" id="IPR011604">
    <property type="entry name" value="PDDEXK-like_dom_sf"/>
</dbReference>
<dbReference type="SUPFAM" id="SSF52980">
    <property type="entry name" value="Restriction endonuclease-like"/>
    <property type="match status" value="1"/>
</dbReference>
<dbReference type="InterPro" id="IPR038726">
    <property type="entry name" value="PDDEXK_AddAB-type"/>
</dbReference>